<name>A0A194Q4P6_PAPXU</name>
<feature type="compositionally biased region" description="Gly residues" evidence="4">
    <location>
        <begin position="232"/>
        <end position="245"/>
    </location>
</feature>
<keyword evidence="7" id="KW-1185">Reference proteome</keyword>
<dbReference type="GO" id="GO:0098687">
    <property type="term" value="C:chromosomal region"/>
    <property type="evidence" value="ECO:0007669"/>
    <property type="project" value="UniProtKB-ARBA"/>
</dbReference>
<feature type="compositionally biased region" description="Gly residues" evidence="4">
    <location>
        <begin position="316"/>
        <end position="339"/>
    </location>
</feature>
<dbReference type="CDD" id="cd12578">
    <property type="entry name" value="RRM1_hnRNPA_like"/>
    <property type="match status" value="1"/>
</dbReference>
<evidence type="ECO:0000313" key="6">
    <source>
        <dbReference type="EMBL" id="KPI99984.1"/>
    </source>
</evidence>
<dbReference type="GO" id="GO:0003730">
    <property type="term" value="F:mRNA 3'-UTR binding"/>
    <property type="evidence" value="ECO:0007669"/>
    <property type="project" value="TreeGrafter"/>
</dbReference>
<dbReference type="Pfam" id="PF00076">
    <property type="entry name" value="RRM_1"/>
    <property type="match status" value="2"/>
</dbReference>
<evidence type="ECO:0000313" key="7">
    <source>
        <dbReference type="Proteomes" id="UP000053268"/>
    </source>
</evidence>
<dbReference type="InterPro" id="IPR035979">
    <property type="entry name" value="RBD_domain_sf"/>
</dbReference>
<feature type="region of interest" description="Disordered" evidence="4">
    <location>
        <begin position="201"/>
        <end position="339"/>
    </location>
</feature>
<evidence type="ECO:0000256" key="2">
    <source>
        <dbReference type="ARBA" id="ARBA00022884"/>
    </source>
</evidence>
<reference evidence="6 7" key="1">
    <citation type="journal article" date="2015" name="Nat. Commun.">
        <title>Outbred genome sequencing and CRISPR/Cas9 gene editing in butterflies.</title>
        <authorList>
            <person name="Li X."/>
            <person name="Fan D."/>
            <person name="Zhang W."/>
            <person name="Liu G."/>
            <person name="Zhang L."/>
            <person name="Zhao L."/>
            <person name="Fang X."/>
            <person name="Chen L."/>
            <person name="Dong Y."/>
            <person name="Chen Y."/>
            <person name="Ding Y."/>
            <person name="Zhao R."/>
            <person name="Feng M."/>
            <person name="Zhu Y."/>
            <person name="Feng Y."/>
            <person name="Jiang X."/>
            <person name="Zhu D."/>
            <person name="Xiang H."/>
            <person name="Feng X."/>
            <person name="Li S."/>
            <person name="Wang J."/>
            <person name="Zhang G."/>
            <person name="Kronforst M.R."/>
            <person name="Wang W."/>
        </authorList>
    </citation>
    <scope>NUCLEOTIDE SEQUENCE [LARGE SCALE GENOMIC DNA]</scope>
    <source>
        <strain evidence="6">Ya'a_city_454_Px</strain>
        <tissue evidence="6">Whole body</tissue>
    </source>
</reference>
<dbReference type="Gene3D" id="3.30.70.330">
    <property type="match status" value="2"/>
</dbReference>
<accession>A0A194Q4P6</accession>
<evidence type="ECO:0000256" key="3">
    <source>
        <dbReference type="PROSITE-ProRule" id="PRU00176"/>
    </source>
</evidence>
<feature type="compositionally biased region" description="Low complexity" evidence="4">
    <location>
        <begin position="246"/>
        <end position="255"/>
    </location>
</feature>
<dbReference type="PANTHER" id="PTHR48026:SF14">
    <property type="entry name" value="HETEROGENEOUS NUCLEAR RIBONUCLEOPROTEIN A1"/>
    <property type="match status" value="1"/>
</dbReference>
<dbReference type="PROSITE" id="PS50102">
    <property type="entry name" value="RRM"/>
    <property type="match status" value="2"/>
</dbReference>
<feature type="domain" description="RRM" evidence="5">
    <location>
        <begin position="18"/>
        <end position="95"/>
    </location>
</feature>
<dbReference type="GO" id="GO:0071013">
    <property type="term" value="C:catalytic step 2 spliceosome"/>
    <property type="evidence" value="ECO:0007669"/>
    <property type="project" value="TreeGrafter"/>
</dbReference>
<dbReference type="STRING" id="66420.A0A194Q4P6"/>
<feature type="compositionally biased region" description="Basic and acidic residues" evidence="4">
    <location>
        <begin position="201"/>
        <end position="213"/>
    </location>
</feature>
<feature type="domain" description="RRM" evidence="5">
    <location>
        <begin position="109"/>
        <end position="208"/>
    </location>
</feature>
<dbReference type="InterPro" id="IPR000504">
    <property type="entry name" value="RRM_dom"/>
</dbReference>
<keyword evidence="1" id="KW-0677">Repeat</keyword>
<proteinExistence type="predicted"/>
<dbReference type="SMART" id="SM00360">
    <property type="entry name" value="RRM"/>
    <property type="match status" value="2"/>
</dbReference>
<feature type="compositionally biased region" description="Gly residues" evidence="4">
    <location>
        <begin position="256"/>
        <end position="284"/>
    </location>
</feature>
<dbReference type="Proteomes" id="UP000053268">
    <property type="component" value="Unassembled WGS sequence"/>
</dbReference>
<keyword evidence="2 3" id="KW-0694">RNA-binding</keyword>
<dbReference type="PANTHER" id="PTHR48026">
    <property type="entry name" value="HOMOLOGOUS TO DROSOPHILA SQD (SQUID) PROTEIN"/>
    <property type="match status" value="1"/>
</dbReference>
<feature type="compositionally biased region" description="Polar residues" evidence="4">
    <location>
        <begin position="291"/>
        <end position="308"/>
    </location>
</feature>
<evidence type="ECO:0000256" key="1">
    <source>
        <dbReference type="ARBA" id="ARBA00022737"/>
    </source>
</evidence>
<dbReference type="EMBL" id="KQ459551">
    <property type="protein sequence ID" value="KPI99984.1"/>
    <property type="molecule type" value="Genomic_DNA"/>
</dbReference>
<dbReference type="GO" id="GO:0000398">
    <property type="term" value="P:mRNA splicing, via spliceosome"/>
    <property type="evidence" value="ECO:0007669"/>
    <property type="project" value="TreeGrafter"/>
</dbReference>
<protein>
    <submittedName>
        <fullName evidence="6">Heterogeneous nuclear ribonucleoprotein A1</fullName>
    </submittedName>
</protein>
<gene>
    <name evidence="6" type="ORF">RR46_03354</name>
</gene>
<dbReference type="AlphaFoldDB" id="A0A194Q4P6"/>
<dbReference type="FunFam" id="3.30.70.330:FF:000040">
    <property type="entry name" value="Heterogeneous nuclear ribonucleoprotein A2/B1"/>
    <property type="match status" value="1"/>
</dbReference>
<keyword evidence="6" id="KW-0687">Ribonucleoprotein</keyword>
<evidence type="ECO:0000259" key="5">
    <source>
        <dbReference type="PROSITE" id="PS50102"/>
    </source>
</evidence>
<sequence>MRPQQNGDDGYEEPEVHRKIFIGGLNYRTTDESLKAHFEKWGEIVDVVVMKDTKTKRSRGFGFITYSKAHMVDDAQNNRPHTIDSRVVETKRAVARQDIKNPEAGATVRKLFIGGIKDDHTEDQLREYFSNYGNVQNVSIVTDKATGKKRGFGFVEFDDYDPVDKVCCLASLTVEIKLLIKAIPGYYSTVNAPHKINGKQLDVKKALPKDGSDQRGGGGGRQGQRRNDNWGNSGGGYGGNQGGGWNNSNPWDNNQGGWGGSQGSGGYGGGNQRGGGGGGWGGNQEFGNYGQQSYSGGPTRNQQYSNNRAAPYNMNQGGGGGGYGSGGNYGGGQGRGGRF</sequence>
<dbReference type="InterPro" id="IPR012677">
    <property type="entry name" value="Nucleotide-bd_a/b_plait_sf"/>
</dbReference>
<dbReference type="SUPFAM" id="SSF54928">
    <property type="entry name" value="RNA-binding domain, RBD"/>
    <property type="match status" value="1"/>
</dbReference>
<organism evidence="6 7">
    <name type="scientific">Papilio xuthus</name>
    <name type="common">Asian swallowtail butterfly</name>
    <dbReference type="NCBI Taxonomy" id="66420"/>
    <lineage>
        <taxon>Eukaryota</taxon>
        <taxon>Metazoa</taxon>
        <taxon>Ecdysozoa</taxon>
        <taxon>Arthropoda</taxon>
        <taxon>Hexapoda</taxon>
        <taxon>Insecta</taxon>
        <taxon>Pterygota</taxon>
        <taxon>Neoptera</taxon>
        <taxon>Endopterygota</taxon>
        <taxon>Lepidoptera</taxon>
        <taxon>Glossata</taxon>
        <taxon>Ditrysia</taxon>
        <taxon>Papilionoidea</taxon>
        <taxon>Papilionidae</taxon>
        <taxon>Papilioninae</taxon>
        <taxon>Papilio</taxon>
    </lineage>
</organism>
<evidence type="ECO:0000256" key="4">
    <source>
        <dbReference type="SAM" id="MobiDB-lite"/>
    </source>
</evidence>